<comment type="subunit">
    <text evidence="3">Homotrimer.</text>
</comment>
<organism evidence="11 12">
    <name type="scientific">Lingula anatina</name>
    <name type="common">Brachiopod</name>
    <name type="synonym">Lingula unguis</name>
    <dbReference type="NCBI Taxonomy" id="7574"/>
    <lineage>
        <taxon>Eukaryota</taxon>
        <taxon>Metazoa</taxon>
        <taxon>Spiralia</taxon>
        <taxon>Lophotrochozoa</taxon>
        <taxon>Brachiopoda</taxon>
        <taxon>Linguliformea</taxon>
        <taxon>Lingulata</taxon>
        <taxon>Lingulida</taxon>
        <taxon>Linguloidea</taxon>
        <taxon>Lingulidae</taxon>
        <taxon>Lingula</taxon>
    </lineage>
</organism>
<keyword evidence="6" id="KW-0106">Calcium</keyword>
<evidence type="ECO:0000256" key="8">
    <source>
        <dbReference type="SAM" id="SignalP"/>
    </source>
</evidence>
<gene>
    <name evidence="12" type="primary">LOC106160240</name>
</gene>
<accession>A0A1S3I1W2</accession>
<dbReference type="InParanoid" id="A0A1S3I1W2"/>
<evidence type="ECO:0000313" key="11">
    <source>
        <dbReference type="Proteomes" id="UP000085678"/>
    </source>
</evidence>
<evidence type="ECO:0000256" key="2">
    <source>
        <dbReference type="ARBA" id="ARBA00010147"/>
    </source>
</evidence>
<sequence>MVVLRLLFVGVTVIFLDGTLCRGYTQNLAKGKPAYQSSTYRNEYGVYNASRAVDGNYDDDNRNGSCAHTGSGQGQWWLVDLETTARVAGVIITNRGDGYSDRLNNFEVRVGTCFVDSSSFTQYKLCASYPGAAPVGNTSLSCGSPLRGRYVLIIKVGNDNHHLQLCEVEVHGITSETTSQRVAAGARAPLVPISTLNVRSITECCSSCMQQWKCAAINVLCAGNDQCVCELLPSTAQSGDLQADTGSEYYEDICLGTL</sequence>
<dbReference type="Gene3D" id="2.60.120.260">
    <property type="entry name" value="Galactose-binding domain-like"/>
    <property type="match status" value="1"/>
</dbReference>
<dbReference type="InterPro" id="IPR006585">
    <property type="entry name" value="FTP1"/>
</dbReference>
<reference evidence="12" key="1">
    <citation type="submission" date="2025-08" db="UniProtKB">
        <authorList>
            <consortium name="RefSeq"/>
        </authorList>
    </citation>
    <scope>IDENTIFICATION</scope>
    <source>
        <tissue evidence="12">Gonads</tissue>
    </source>
</reference>
<keyword evidence="11" id="KW-1185">Reference proteome</keyword>
<evidence type="ECO:0000259" key="10">
    <source>
        <dbReference type="PROSITE" id="PS50948"/>
    </source>
</evidence>
<comment type="function">
    <text evidence="1">Acts as a defensive agent. Recognizes blood group fucosylated oligosaccharides including A, B, H and Lewis B-type antigens. Does not recognize Lewis A antigen and has low affinity for monovalent haptens.</text>
</comment>
<comment type="similarity">
    <text evidence="2">Belongs to the fucolectin family.</text>
</comment>
<feature type="domain" description="F5/8 type C" evidence="9">
    <location>
        <begin position="21"/>
        <end position="173"/>
    </location>
</feature>
<dbReference type="PROSITE" id="PS50948">
    <property type="entry name" value="PAN"/>
    <property type="match status" value="1"/>
</dbReference>
<dbReference type="Proteomes" id="UP000085678">
    <property type="component" value="Unplaced"/>
</dbReference>
<evidence type="ECO:0000256" key="4">
    <source>
        <dbReference type="ARBA" id="ARBA00022723"/>
    </source>
</evidence>
<feature type="chain" id="PRO_5010244563" evidence="8">
    <location>
        <begin position="22"/>
        <end position="258"/>
    </location>
</feature>
<dbReference type="PROSITE" id="PS50022">
    <property type="entry name" value="FA58C_3"/>
    <property type="match status" value="1"/>
</dbReference>
<dbReference type="GO" id="GO:0042806">
    <property type="term" value="F:fucose binding"/>
    <property type="evidence" value="ECO:0007669"/>
    <property type="project" value="UniProtKB-ARBA"/>
</dbReference>
<dbReference type="GO" id="GO:0001868">
    <property type="term" value="P:regulation of complement activation, lectin pathway"/>
    <property type="evidence" value="ECO:0007669"/>
    <property type="project" value="UniProtKB-ARBA"/>
</dbReference>
<evidence type="ECO:0000256" key="7">
    <source>
        <dbReference type="ARBA" id="ARBA00023157"/>
    </source>
</evidence>
<feature type="domain" description="Apple" evidence="10">
    <location>
        <begin position="166"/>
        <end position="254"/>
    </location>
</feature>
<keyword evidence="8" id="KW-0732">Signal</keyword>
<feature type="signal peptide" evidence="8">
    <location>
        <begin position="1"/>
        <end position="21"/>
    </location>
</feature>
<evidence type="ECO:0000256" key="5">
    <source>
        <dbReference type="ARBA" id="ARBA00022734"/>
    </source>
</evidence>
<evidence type="ECO:0000256" key="1">
    <source>
        <dbReference type="ARBA" id="ARBA00002219"/>
    </source>
</evidence>
<evidence type="ECO:0000256" key="3">
    <source>
        <dbReference type="ARBA" id="ARBA00011233"/>
    </source>
</evidence>
<evidence type="ECO:0000259" key="9">
    <source>
        <dbReference type="PROSITE" id="PS50022"/>
    </source>
</evidence>
<evidence type="ECO:0000256" key="6">
    <source>
        <dbReference type="ARBA" id="ARBA00022837"/>
    </source>
</evidence>
<dbReference type="PANTHER" id="PTHR45713">
    <property type="entry name" value="FTP DOMAIN-CONTAINING PROTEIN"/>
    <property type="match status" value="1"/>
</dbReference>
<protein>
    <submittedName>
        <fullName evidence="12">Fucolectin-like</fullName>
    </submittedName>
</protein>
<proteinExistence type="inferred from homology"/>
<dbReference type="SMART" id="SM00607">
    <property type="entry name" value="FTP"/>
    <property type="match status" value="1"/>
</dbReference>
<dbReference type="InterPro" id="IPR003609">
    <property type="entry name" value="Pan_app"/>
</dbReference>
<dbReference type="Pfam" id="PF22633">
    <property type="entry name" value="F5_F8_type_C_2"/>
    <property type="match status" value="1"/>
</dbReference>
<dbReference type="InterPro" id="IPR051941">
    <property type="entry name" value="BG_Antigen-Binding_Lectin"/>
</dbReference>
<dbReference type="OrthoDB" id="6102375at2759"/>
<keyword evidence="5" id="KW-0430">Lectin</keyword>
<dbReference type="GO" id="GO:0046872">
    <property type="term" value="F:metal ion binding"/>
    <property type="evidence" value="ECO:0007669"/>
    <property type="project" value="UniProtKB-KW"/>
</dbReference>
<dbReference type="AlphaFoldDB" id="A0A1S3I1W2"/>
<dbReference type="RefSeq" id="XP_013392233.1">
    <property type="nucleotide sequence ID" value="XM_013536779.1"/>
</dbReference>
<dbReference type="InterPro" id="IPR008979">
    <property type="entry name" value="Galactose-bd-like_sf"/>
</dbReference>
<dbReference type="InterPro" id="IPR000421">
    <property type="entry name" value="FA58C"/>
</dbReference>
<dbReference type="SUPFAM" id="SSF49785">
    <property type="entry name" value="Galactose-binding domain-like"/>
    <property type="match status" value="1"/>
</dbReference>
<keyword evidence="7" id="KW-1015">Disulfide bond</keyword>
<dbReference type="KEGG" id="lak:106160240"/>
<dbReference type="GeneID" id="106160240"/>
<keyword evidence="4" id="KW-0479">Metal-binding</keyword>
<dbReference type="GO" id="GO:0010185">
    <property type="term" value="P:regulation of cellular defense response"/>
    <property type="evidence" value="ECO:0007669"/>
    <property type="project" value="UniProtKB-ARBA"/>
</dbReference>
<name>A0A1S3I1W2_LINAN</name>
<dbReference type="PANTHER" id="PTHR45713:SF6">
    <property type="entry name" value="F5_8 TYPE C DOMAIN-CONTAINING PROTEIN"/>
    <property type="match status" value="1"/>
</dbReference>
<evidence type="ECO:0000313" key="12">
    <source>
        <dbReference type="RefSeq" id="XP_013392233.1"/>
    </source>
</evidence>